<dbReference type="InterPro" id="IPR000182">
    <property type="entry name" value="GNAT_dom"/>
</dbReference>
<dbReference type="Gene3D" id="3.40.630.30">
    <property type="match status" value="1"/>
</dbReference>
<keyword evidence="1" id="KW-0012">Acyltransferase</keyword>
<proteinExistence type="inferred from homology"/>
<evidence type="ECO:0000256" key="1">
    <source>
        <dbReference type="RuleBase" id="RU365086"/>
    </source>
</evidence>
<comment type="caution">
    <text evidence="3">The sequence shown here is derived from an EMBL/GenBank/DDBJ whole genome shotgun (WGS) entry which is preliminary data.</text>
</comment>
<comment type="similarity">
    <text evidence="1">Belongs to the acetyltransferase family. GNA1 subfamily.</text>
</comment>
<accession>A0AAD5ECV7</accession>
<dbReference type="CDD" id="cd04301">
    <property type="entry name" value="NAT_SF"/>
    <property type="match status" value="1"/>
</dbReference>
<evidence type="ECO:0000313" key="4">
    <source>
        <dbReference type="Proteomes" id="UP001206595"/>
    </source>
</evidence>
<dbReference type="GeneID" id="75914149"/>
<comment type="pathway">
    <text evidence="1">Nucleotide-sugar biosynthesis; UDP-N-acetyl-alpha-D-glucosamine biosynthesis; N-acetyl-alpha-D-glucosamine 1-phosphate from alpha-D-glucosamine 6-phosphate (route I): step 1/2.</text>
</comment>
<dbReference type="PANTHER" id="PTHR13355:SF11">
    <property type="entry name" value="GLUCOSAMINE 6-PHOSPHATE N-ACETYLTRANSFERASE"/>
    <property type="match status" value="1"/>
</dbReference>
<dbReference type="InterPro" id="IPR016181">
    <property type="entry name" value="Acyl_CoA_acyltransferase"/>
</dbReference>
<dbReference type="Proteomes" id="UP001206595">
    <property type="component" value="Unassembled WGS sequence"/>
</dbReference>
<organism evidence="3 4">
    <name type="scientific">Umbelopsis ramanniana AG</name>
    <dbReference type="NCBI Taxonomy" id="1314678"/>
    <lineage>
        <taxon>Eukaryota</taxon>
        <taxon>Fungi</taxon>
        <taxon>Fungi incertae sedis</taxon>
        <taxon>Mucoromycota</taxon>
        <taxon>Mucoromycotina</taxon>
        <taxon>Umbelopsidomycetes</taxon>
        <taxon>Umbelopsidales</taxon>
        <taxon>Umbelopsidaceae</taxon>
        <taxon>Umbelopsis</taxon>
    </lineage>
</organism>
<dbReference type="EMBL" id="MU620916">
    <property type="protein sequence ID" value="KAI8579910.1"/>
    <property type="molecule type" value="Genomic_DNA"/>
</dbReference>
<keyword evidence="1" id="KW-0808">Transferase</keyword>
<reference evidence="3" key="1">
    <citation type="submission" date="2021-06" db="EMBL/GenBank/DDBJ databases">
        <authorList>
            <consortium name="DOE Joint Genome Institute"/>
            <person name="Mondo S.J."/>
            <person name="Amses K.R."/>
            <person name="Simmons D.R."/>
            <person name="Longcore J.E."/>
            <person name="Seto K."/>
            <person name="Alves G.H."/>
            <person name="Bonds A.E."/>
            <person name="Quandt C.A."/>
            <person name="Davis W.J."/>
            <person name="Chang Y."/>
            <person name="Letcher P.M."/>
            <person name="Powell M.J."/>
            <person name="Kuo A."/>
            <person name="Labutti K."/>
            <person name="Pangilinan J."/>
            <person name="Andreopoulos W."/>
            <person name="Tritt A."/>
            <person name="Riley R."/>
            <person name="Hundley H."/>
            <person name="Johnson J."/>
            <person name="Lipzen A."/>
            <person name="Barry K."/>
            <person name="Berbee M.L."/>
            <person name="Buchler N.E."/>
            <person name="Grigoriev I.V."/>
            <person name="Spatafora J.W."/>
            <person name="Stajich J.E."/>
            <person name="James T.Y."/>
        </authorList>
    </citation>
    <scope>NUCLEOTIDE SEQUENCE</scope>
    <source>
        <strain evidence="3">AG</strain>
    </source>
</reference>
<dbReference type="SUPFAM" id="SSF55729">
    <property type="entry name" value="Acyl-CoA N-acyltransferases (Nat)"/>
    <property type="match status" value="1"/>
</dbReference>
<dbReference type="PROSITE" id="PS51186">
    <property type="entry name" value="GNAT"/>
    <property type="match status" value="1"/>
</dbReference>
<feature type="domain" description="N-acetyltransferase" evidence="2">
    <location>
        <begin position="6"/>
        <end position="155"/>
    </location>
</feature>
<gene>
    <name evidence="3" type="ORF">K450DRAFT_239692</name>
</gene>
<dbReference type="PANTHER" id="PTHR13355">
    <property type="entry name" value="GLUCOSAMINE 6-PHOSPHATE N-ACETYLTRANSFERASE"/>
    <property type="match status" value="1"/>
</dbReference>
<dbReference type="Pfam" id="PF13673">
    <property type="entry name" value="Acetyltransf_10"/>
    <property type="match status" value="1"/>
</dbReference>
<dbReference type="GO" id="GO:0006048">
    <property type="term" value="P:UDP-N-acetylglucosamine biosynthetic process"/>
    <property type="evidence" value="ECO:0007669"/>
    <property type="project" value="UniProtKB-UniRule"/>
</dbReference>
<name>A0AAD5ECV7_UMBRA</name>
<evidence type="ECO:0000313" key="3">
    <source>
        <dbReference type="EMBL" id="KAI8579910.1"/>
    </source>
</evidence>
<comment type="catalytic activity">
    <reaction evidence="1">
        <text>D-glucosamine 6-phosphate + acetyl-CoA = N-acetyl-D-glucosamine 6-phosphate + CoA + H(+)</text>
        <dbReference type="Rhea" id="RHEA:10292"/>
        <dbReference type="ChEBI" id="CHEBI:15378"/>
        <dbReference type="ChEBI" id="CHEBI:57287"/>
        <dbReference type="ChEBI" id="CHEBI:57288"/>
        <dbReference type="ChEBI" id="CHEBI:57513"/>
        <dbReference type="ChEBI" id="CHEBI:58725"/>
        <dbReference type="EC" id="2.3.1.4"/>
    </reaction>
</comment>
<reference evidence="3" key="2">
    <citation type="journal article" date="2022" name="Proc. Natl. Acad. Sci. U.S.A.">
        <title>Diploid-dominant life cycles characterize the early evolution of Fungi.</title>
        <authorList>
            <person name="Amses K.R."/>
            <person name="Simmons D.R."/>
            <person name="Longcore J.E."/>
            <person name="Mondo S.J."/>
            <person name="Seto K."/>
            <person name="Jeronimo G.H."/>
            <person name="Bonds A.E."/>
            <person name="Quandt C.A."/>
            <person name="Davis W.J."/>
            <person name="Chang Y."/>
            <person name="Federici B.A."/>
            <person name="Kuo A."/>
            <person name="LaButti K."/>
            <person name="Pangilinan J."/>
            <person name="Andreopoulos W."/>
            <person name="Tritt A."/>
            <person name="Riley R."/>
            <person name="Hundley H."/>
            <person name="Johnson J."/>
            <person name="Lipzen A."/>
            <person name="Barry K."/>
            <person name="Lang B.F."/>
            <person name="Cuomo C.A."/>
            <person name="Buchler N.E."/>
            <person name="Grigoriev I.V."/>
            <person name="Spatafora J.W."/>
            <person name="Stajich J.E."/>
            <person name="James T.Y."/>
        </authorList>
    </citation>
    <scope>NUCLEOTIDE SEQUENCE</scope>
    <source>
        <strain evidence="3">AG</strain>
    </source>
</reference>
<dbReference type="InterPro" id="IPR039143">
    <property type="entry name" value="GNPNAT1-like"/>
</dbReference>
<dbReference type="RefSeq" id="XP_051444914.1">
    <property type="nucleotide sequence ID" value="XM_051588804.1"/>
</dbReference>
<dbReference type="GO" id="GO:0004343">
    <property type="term" value="F:glucosamine 6-phosphate N-acetyltransferase activity"/>
    <property type="evidence" value="ECO:0007669"/>
    <property type="project" value="UniProtKB-UniRule"/>
</dbReference>
<dbReference type="EC" id="2.3.1.4" evidence="1"/>
<dbReference type="AlphaFoldDB" id="A0AAD5ECV7"/>
<evidence type="ECO:0000259" key="2">
    <source>
        <dbReference type="PROSITE" id="PS51186"/>
    </source>
</evidence>
<protein>
    <recommendedName>
        <fullName evidence="1">Glucosamine 6-phosphate N-acetyltransferase</fullName>
        <ecNumber evidence="1">2.3.1.4</ecNumber>
    </recommendedName>
</protein>
<sequence length="155" mass="17584">MSTVYSIIKAETPEQIQECYDVRIKVFVHEQNIPLDLEIDEYDPKCLHWLATASNEPQRRSRLPLGTIRLYHVPNTSIGKLGRLAVDQSARGLGLGRKLVEGLEKDAVNLGITFIDCHSQVDKRLFYEKLGYRVTDGDVFIEDGIEHIKMGKSLS</sequence>
<keyword evidence="4" id="KW-1185">Reference proteome</keyword>